<keyword evidence="1" id="KW-0548">Nucleotidyltransferase</keyword>
<evidence type="ECO:0000313" key="1">
    <source>
        <dbReference type="EMBL" id="GFR94457.1"/>
    </source>
</evidence>
<dbReference type="Proteomes" id="UP000762676">
    <property type="component" value="Unassembled WGS sequence"/>
</dbReference>
<sequence length="97" mass="11387">MRGPKTMETTEDLLESLQQSRKERWTEIVENMNCTHSSRHAWQTIKKLDPDFRPTKNAPLISLDEIAKEIKKEGKTHQIRVLKNRPGQSIKQSWLGY</sequence>
<keyword evidence="1" id="KW-0808">Transferase</keyword>
<protein>
    <submittedName>
        <fullName evidence="1">RNA-directed DNA polymerase from mobile element jockey-like protein</fullName>
    </submittedName>
</protein>
<proteinExistence type="predicted"/>
<comment type="caution">
    <text evidence="1">The sequence shown here is derived from an EMBL/GenBank/DDBJ whole genome shotgun (WGS) entry which is preliminary data.</text>
</comment>
<organism evidence="1 2">
    <name type="scientific">Elysia marginata</name>
    <dbReference type="NCBI Taxonomy" id="1093978"/>
    <lineage>
        <taxon>Eukaryota</taxon>
        <taxon>Metazoa</taxon>
        <taxon>Spiralia</taxon>
        <taxon>Lophotrochozoa</taxon>
        <taxon>Mollusca</taxon>
        <taxon>Gastropoda</taxon>
        <taxon>Heterobranchia</taxon>
        <taxon>Euthyneura</taxon>
        <taxon>Panpulmonata</taxon>
        <taxon>Sacoglossa</taxon>
        <taxon>Placobranchoidea</taxon>
        <taxon>Plakobranchidae</taxon>
        <taxon>Elysia</taxon>
    </lineage>
</organism>
<reference evidence="1 2" key="1">
    <citation type="journal article" date="2021" name="Elife">
        <title>Chloroplast acquisition without the gene transfer in kleptoplastic sea slugs, Plakobranchus ocellatus.</title>
        <authorList>
            <person name="Maeda T."/>
            <person name="Takahashi S."/>
            <person name="Yoshida T."/>
            <person name="Shimamura S."/>
            <person name="Takaki Y."/>
            <person name="Nagai Y."/>
            <person name="Toyoda A."/>
            <person name="Suzuki Y."/>
            <person name="Arimoto A."/>
            <person name="Ishii H."/>
            <person name="Satoh N."/>
            <person name="Nishiyama T."/>
            <person name="Hasebe M."/>
            <person name="Maruyama T."/>
            <person name="Minagawa J."/>
            <person name="Obokata J."/>
            <person name="Shigenobu S."/>
        </authorList>
    </citation>
    <scope>NUCLEOTIDE SEQUENCE [LARGE SCALE GENOMIC DNA]</scope>
</reference>
<name>A0AAV4HAG6_9GAST</name>
<dbReference type="EMBL" id="BMAT01008887">
    <property type="protein sequence ID" value="GFR94457.1"/>
    <property type="molecule type" value="Genomic_DNA"/>
</dbReference>
<dbReference type="AlphaFoldDB" id="A0AAV4HAG6"/>
<gene>
    <name evidence="1" type="ORF">ElyMa_004403600</name>
</gene>
<accession>A0AAV4HAG6</accession>
<keyword evidence="1" id="KW-0695">RNA-directed DNA polymerase</keyword>
<evidence type="ECO:0000313" key="2">
    <source>
        <dbReference type="Proteomes" id="UP000762676"/>
    </source>
</evidence>
<dbReference type="GO" id="GO:0003964">
    <property type="term" value="F:RNA-directed DNA polymerase activity"/>
    <property type="evidence" value="ECO:0007669"/>
    <property type="project" value="UniProtKB-KW"/>
</dbReference>
<keyword evidence="2" id="KW-1185">Reference proteome</keyword>